<dbReference type="GO" id="GO:0005615">
    <property type="term" value="C:extracellular space"/>
    <property type="evidence" value="ECO:0007669"/>
    <property type="project" value="TreeGrafter"/>
</dbReference>
<reference evidence="15 16" key="1">
    <citation type="journal article" date="2017" name="Curr. Biol.">
        <title>Genome architecture and evolution of a unichromosomal asexual nematode.</title>
        <authorList>
            <person name="Fradin H."/>
            <person name="Zegar C."/>
            <person name="Gutwein M."/>
            <person name="Lucas J."/>
            <person name="Kovtun M."/>
            <person name="Corcoran D."/>
            <person name="Baugh L.R."/>
            <person name="Kiontke K."/>
            <person name="Gunsalus K."/>
            <person name="Fitch D.H."/>
            <person name="Piano F."/>
        </authorList>
    </citation>
    <scope>NUCLEOTIDE SEQUENCE [LARGE SCALE GENOMIC DNA]</scope>
    <source>
        <strain evidence="15">PF1309</strain>
    </source>
</reference>
<keyword evidence="5" id="KW-0560">Oxidoreductase</keyword>
<dbReference type="GO" id="GO:0042421">
    <property type="term" value="P:norepinephrine biosynthetic process"/>
    <property type="evidence" value="ECO:0007669"/>
    <property type="project" value="TreeGrafter"/>
</dbReference>
<dbReference type="Pfam" id="PF03351">
    <property type="entry name" value="DOMON"/>
    <property type="match status" value="1"/>
</dbReference>
<evidence type="ECO:0000256" key="10">
    <source>
        <dbReference type="ARBA" id="ARBA00051646"/>
    </source>
</evidence>
<comment type="catalytic activity">
    <reaction evidence="10">
        <text>tyramine + L-ascorbate + O2 = (R)-octopamine + L-dehydroascorbate + H2O</text>
        <dbReference type="Rhea" id="RHEA:57132"/>
        <dbReference type="ChEBI" id="CHEBI:15377"/>
        <dbReference type="ChEBI" id="CHEBI:15379"/>
        <dbReference type="ChEBI" id="CHEBI:38290"/>
        <dbReference type="ChEBI" id="CHEBI:58539"/>
        <dbReference type="ChEBI" id="CHEBI:141486"/>
        <dbReference type="ChEBI" id="CHEBI:327995"/>
    </reaction>
    <physiologicalReaction direction="left-to-right" evidence="10">
        <dbReference type="Rhea" id="RHEA:57133"/>
    </physiologicalReaction>
</comment>
<proteinExistence type="inferred from homology"/>
<dbReference type="EMBL" id="LIAE01006288">
    <property type="protein sequence ID" value="PAV91844.1"/>
    <property type="molecule type" value="Genomic_DNA"/>
</dbReference>
<name>A0A2A2M019_9BILA</name>
<comment type="similarity">
    <text evidence="2">Belongs to the copper type II ascorbate-dependent monooxygenase family.</text>
</comment>
<dbReference type="FunFam" id="2.60.120.230:FF:000001">
    <property type="entry name" value="Monooxygenase, DBH-like 1"/>
    <property type="match status" value="1"/>
</dbReference>
<protein>
    <recommendedName>
        <fullName evidence="11">Tyramine beta-hydroxylase</fullName>
    </recommendedName>
    <alternativeName>
        <fullName evidence="12">Tyramine beta-monooxygenase</fullName>
    </alternativeName>
</protein>
<dbReference type="STRING" id="2018661.A0A2A2M019"/>
<dbReference type="InterPro" id="IPR005018">
    <property type="entry name" value="DOMON_domain"/>
</dbReference>
<keyword evidence="6" id="KW-0186">Copper</keyword>
<feature type="chain" id="PRO_5012132550" description="Tyramine beta-hydroxylase" evidence="13">
    <location>
        <begin position="21"/>
        <end position="565"/>
    </location>
</feature>
<dbReference type="SMART" id="SM00664">
    <property type="entry name" value="DoH"/>
    <property type="match status" value="1"/>
</dbReference>
<evidence type="ECO:0000256" key="13">
    <source>
        <dbReference type="SAM" id="SignalP"/>
    </source>
</evidence>
<dbReference type="PRINTS" id="PR00767">
    <property type="entry name" value="DBMONOXGNASE"/>
</dbReference>
<dbReference type="InterPro" id="IPR024548">
    <property type="entry name" value="Cu2_monoox_C"/>
</dbReference>
<evidence type="ECO:0000256" key="1">
    <source>
        <dbReference type="ARBA" id="ARBA00001973"/>
    </source>
</evidence>
<evidence type="ECO:0000256" key="3">
    <source>
        <dbReference type="ARBA" id="ARBA00022723"/>
    </source>
</evidence>
<evidence type="ECO:0000256" key="9">
    <source>
        <dbReference type="ARBA" id="ARBA00023180"/>
    </source>
</evidence>
<organism evidence="15 16">
    <name type="scientific">Diploscapter pachys</name>
    <dbReference type="NCBI Taxonomy" id="2018661"/>
    <lineage>
        <taxon>Eukaryota</taxon>
        <taxon>Metazoa</taxon>
        <taxon>Ecdysozoa</taxon>
        <taxon>Nematoda</taxon>
        <taxon>Chromadorea</taxon>
        <taxon>Rhabditida</taxon>
        <taxon>Rhabditina</taxon>
        <taxon>Rhabditomorpha</taxon>
        <taxon>Rhabditoidea</taxon>
        <taxon>Rhabditidae</taxon>
        <taxon>Diploscapter</taxon>
    </lineage>
</organism>
<dbReference type="InterPro" id="IPR008977">
    <property type="entry name" value="PHM/PNGase_F_dom_sf"/>
</dbReference>
<keyword evidence="3" id="KW-0479">Metal-binding</keyword>
<feature type="signal peptide" evidence="13">
    <location>
        <begin position="1"/>
        <end position="20"/>
    </location>
</feature>
<dbReference type="Pfam" id="PF01082">
    <property type="entry name" value="Cu2_monooxygen"/>
    <property type="match status" value="1"/>
</dbReference>
<keyword evidence="4" id="KW-0530">Neurotransmitter biosynthesis</keyword>
<dbReference type="PANTHER" id="PTHR10157:SF23">
    <property type="entry name" value="MOXD1 HOMOLOG 1"/>
    <property type="match status" value="1"/>
</dbReference>
<evidence type="ECO:0000256" key="7">
    <source>
        <dbReference type="ARBA" id="ARBA00023033"/>
    </source>
</evidence>
<dbReference type="InterPro" id="IPR028460">
    <property type="entry name" value="Tbh/DBH"/>
</dbReference>
<dbReference type="Gene3D" id="2.60.120.230">
    <property type="match status" value="1"/>
</dbReference>
<evidence type="ECO:0000256" key="5">
    <source>
        <dbReference type="ARBA" id="ARBA00023002"/>
    </source>
</evidence>
<dbReference type="GO" id="GO:0042420">
    <property type="term" value="P:dopamine catabolic process"/>
    <property type="evidence" value="ECO:0007669"/>
    <property type="project" value="TreeGrafter"/>
</dbReference>
<evidence type="ECO:0000256" key="8">
    <source>
        <dbReference type="ARBA" id="ARBA00023157"/>
    </source>
</evidence>
<evidence type="ECO:0000259" key="14">
    <source>
        <dbReference type="SMART" id="SM00664"/>
    </source>
</evidence>
<evidence type="ECO:0000256" key="12">
    <source>
        <dbReference type="ARBA" id="ARBA00082985"/>
    </source>
</evidence>
<accession>A0A2A2M019</accession>
<dbReference type="InterPro" id="IPR045266">
    <property type="entry name" value="DOH_DOMON"/>
</dbReference>
<keyword evidence="13" id="KW-0732">Signal</keyword>
<evidence type="ECO:0000313" key="16">
    <source>
        <dbReference type="Proteomes" id="UP000218231"/>
    </source>
</evidence>
<evidence type="ECO:0000313" key="15">
    <source>
        <dbReference type="EMBL" id="PAV91844.1"/>
    </source>
</evidence>
<keyword evidence="7" id="KW-0503">Monooxygenase</keyword>
<dbReference type="GO" id="GO:0005507">
    <property type="term" value="F:copper ion binding"/>
    <property type="evidence" value="ECO:0007669"/>
    <property type="project" value="InterPro"/>
</dbReference>
<dbReference type="InterPro" id="IPR036939">
    <property type="entry name" value="Cu2_ascorb_mOase_N_sf"/>
</dbReference>
<dbReference type="OrthoDB" id="129121at2759"/>
<dbReference type="Pfam" id="PF03712">
    <property type="entry name" value="Cu2_monoox_C"/>
    <property type="match status" value="1"/>
</dbReference>
<dbReference type="InterPro" id="IPR014784">
    <property type="entry name" value="Cu2_ascorb_mOase-like_C"/>
</dbReference>
<dbReference type="GO" id="GO:0004500">
    <property type="term" value="F:dopamine beta-monooxygenase activity"/>
    <property type="evidence" value="ECO:0007669"/>
    <property type="project" value="InterPro"/>
</dbReference>
<dbReference type="AlphaFoldDB" id="A0A2A2M019"/>
<dbReference type="GO" id="GO:0006589">
    <property type="term" value="P:octopamine biosynthetic process"/>
    <property type="evidence" value="ECO:0007669"/>
    <property type="project" value="TreeGrafter"/>
</dbReference>
<gene>
    <name evidence="15" type="ORF">WR25_15602</name>
</gene>
<feature type="domain" description="DOMON" evidence="14">
    <location>
        <begin position="58"/>
        <end position="139"/>
    </location>
</feature>
<dbReference type="FunFam" id="2.60.120.310:FF:000004">
    <property type="entry name" value="DBH-like monooxygenase protein 1"/>
    <property type="match status" value="1"/>
</dbReference>
<dbReference type="CDD" id="cd09631">
    <property type="entry name" value="DOMON_DOH"/>
    <property type="match status" value="1"/>
</dbReference>
<evidence type="ECO:0000256" key="11">
    <source>
        <dbReference type="ARBA" id="ARBA00074505"/>
    </source>
</evidence>
<comment type="caution">
    <text evidence="15">The sequence shown here is derived from an EMBL/GenBank/DDBJ whole genome shotgun (WGS) entry which is preliminary data.</text>
</comment>
<evidence type="ECO:0000256" key="4">
    <source>
        <dbReference type="ARBA" id="ARBA00022979"/>
    </source>
</evidence>
<sequence>MNLLAWIFLFLVYQVSLVLGGRLSTVVDKTEVVLKWHADYDDQTVLFSVSLSNNTFESFGIGFSDHGQYNHSDMCIFRNGTLTDYYINDAYEFEMDRSQDCVLERFTKNSFTFRRRFSTCDPHDYAFESGATQFILAGMYEKTWNFNNNMVFKTMRYELIFEGEVEMDQLERDTEVFTVLADNALVPSEETTYWCVVRRMPENVISRKHHAVKISPHIMKGSEHLVHHMEIYQCMTDDQNEFSGNCNSKEKPKQSKSCSHVMAAWAMGEDDIIYPPEAGFPLGGLDGHQYIMVEIHYNNPTLISGHIDQSGFDLTITPTLRPNDAAIMELGLIYSDANSIPPGQHSFPVSGYCTTDCTNKLPEDGIFVFASQLHAHLTGRKLWTSHYRNDVKIGEINRNNHYTPHWQYIQSVRPFAHIRRGDALKTTCVYDTTARSGMTFGGYAITDEMCVNYVYYFPASNIEVCKSAVDNATLHKYFENRYRILDDGKMEISEKYNRVSWDSKNVNSLHELYSTAPLNQHCLMKNGEPFPNHPTKWENIPQPRSFAGPFIKARDFYECPSLNDV</sequence>
<dbReference type="GO" id="GO:0030667">
    <property type="term" value="C:secretory granule membrane"/>
    <property type="evidence" value="ECO:0007669"/>
    <property type="project" value="TreeGrafter"/>
</dbReference>
<dbReference type="Gene3D" id="2.60.120.310">
    <property type="entry name" value="Copper type II, ascorbate-dependent monooxygenase, N-terminal domain"/>
    <property type="match status" value="1"/>
</dbReference>
<keyword evidence="9" id="KW-0325">Glycoprotein</keyword>
<dbReference type="Proteomes" id="UP000218231">
    <property type="component" value="Unassembled WGS sequence"/>
</dbReference>
<evidence type="ECO:0000256" key="6">
    <source>
        <dbReference type="ARBA" id="ARBA00023008"/>
    </source>
</evidence>
<comment type="cofactor">
    <cofactor evidence="1">
        <name>Cu(2+)</name>
        <dbReference type="ChEBI" id="CHEBI:29036"/>
    </cofactor>
</comment>
<dbReference type="InterPro" id="IPR000323">
    <property type="entry name" value="Cu2_ascorb_mOase_N"/>
</dbReference>
<dbReference type="SUPFAM" id="SSF49742">
    <property type="entry name" value="PHM/PNGase F"/>
    <property type="match status" value="2"/>
</dbReference>
<dbReference type="InterPro" id="IPR000945">
    <property type="entry name" value="DBH-like"/>
</dbReference>
<keyword evidence="16" id="KW-1185">Reference proteome</keyword>
<keyword evidence="8" id="KW-1015">Disulfide bond</keyword>
<evidence type="ECO:0000256" key="2">
    <source>
        <dbReference type="ARBA" id="ARBA00010676"/>
    </source>
</evidence>
<dbReference type="PANTHER" id="PTHR10157">
    <property type="entry name" value="DOPAMINE BETA HYDROXYLASE RELATED"/>
    <property type="match status" value="1"/>
</dbReference>